<evidence type="ECO:0000256" key="5">
    <source>
        <dbReference type="ARBA" id="ARBA00023242"/>
    </source>
</evidence>
<accession>A0A6J2XZG1</accession>
<protein>
    <submittedName>
        <fullName evidence="8">Uncharacterized protein LOC115882263</fullName>
    </submittedName>
</protein>
<gene>
    <name evidence="8" type="primary">LOC115882263</name>
</gene>
<keyword evidence="3" id="KW-0805">Transcription regulation</keyword>
<dbReference type="AlphaFoldDB" id="A0A6J2XZG1"/>
<dbReference type="InParanoid" id="A0A6J2XZG1"/>
<evidence type="ECO:0000256" key="6">
    <source>
        <dbReference type="SAM" id="MobiDB-lite"/>
    </source>
</evidence>
<evidence type="ECO:0000313" key="7">
    <source>
        <dbReference type="Proteomes" id="UP000504635"/>
    </source>
</evidence>
<evidence type="ECO:0000256" key="4">
    <source>
        <dbReference type="ARBA" id="ARBA00023163"/>
    </source>
</evidence>
<proteinExistence type="inferred from homology"/>
<dbReference type="GO" id="GO:0003713">
    <property type="term" value="F:transcription coactivator activity"/>
    <property type="evidence" value="ECO:0007669"/>
    <property type="project" value="TreeGrafter"/>
</dbReference>
<dbReference type="InterPro" id="IPR019340">
    <property type="entry name" value="Histone_AcTrfase_su3"/>
</dbReference>
<evidence type="ECO:0000313" key="8">
    <source>
        <dbReference type="RefSeq" id="XP_030756064.1"/>
    </source>
</evidence>
<evidence type="ECO:0000256" key="1">
    <source>
        <dbReference type="ARBA" id="ARBA00004123"/>
    </source>
</evidence>
<keyword evidence="4" id="KW-0804">Transcription</keyword>
<dbReference type="GO" id="GO:0000124">
    <property type="term" value="C:SAGA complex"/>
    <property type="evidence" value="ECO:0007669"/>
    <property type="project" value="TreeGrafter"/>
</dbReference>
<reference evidence="8" key="1">
    <citation type="submission" date="2025-08" db="UniProtKB">
        <authorList>
            <consortium name="RefSeq"/>
        </authorList>
    </citation>
    <scope>IDENTIFICATION</scope>
    <source>
        <tissue evidence="8">Gonads</tissue>
    </source>
</reference>
<dbReference type="KEGG" id="soy:115882263"/>
<keyword evidence="5" id="KW-0539">Nucleus</keyword>
<dbReference type="GO" id="GO:0006357">
    <property type="term" value="P:regulation of transcription by RNA polymerase II"/>
    <property type="evidence" value="ECO:0007669"/>
    <property type="project" value="TreeGrafter"/>
</dbReference>
<organism evidence="7 8">
    <name type="scientific">Sitophilus oryzae</name>
    <name type="common">Rice weevil</name>
    <name type="synonym">Curculio oryzae</name>
    <dbReference type="NCBI Taxonomy" id="7048"/>
    <lineage>
        <taxon>Eukaryota</taxon>
        <taxon>Metazoa</taxon>
        <taxon>Ecdysozoa</taxon>
        <taxon>Arthropoda</taxon>
        <taxon>Hexapoda</taxon>
        <taxon>Insecta</taxon>
        <taxon>Pterygota</taxon>
        <taxon>Neoptera</taxon>
        <taxon>Endopterygota</taxon>
        <taxon>Coleoptera</taxon>
        <taxon>Polyphaga</taxon>
        <taxon>Cucujiformia</taxon>
        <taxon>Curculionidae</taxon>
        <taxon>Dryophthorinae</taxon>
        <taxon>Sitophilus</taxon>
    </lineage>
</organism>
<feature type="region of interest" description="Disordered" evidence="6">
    <location>
        <begin position="98"/>
        <end position="120"/>
    </location>
</feature>
<evidence type="ECO:0000256" key="3">
    <source>
        <dbReference type="ARBA" id="ARBA00023015"/>
    </source>
</evidence>
<keyword evidence="7" id="KW-1185">Reference proteome</keyword>
<dbReference type="GeneID" id="115882263"/>
<comment type="similarity">
    <text evidence="2">Belongs to the NGG1 family.</text>
</comment>
<comment type="subcellular location">
    <subcellularLocation>
        <location evidence="1">Nucleus</location>
    </subcellularLocation>
</comment>
<dbReference type="RefSeq" id="XP_030756064.1">
    <property type="nucleotide sequence ID" value="XM_030900204.1"/>
</dbReference>
<dbReference type="PANTHER" id="PTHR13556">
    <property type="entry name" value="TRANSCRIPTIONAL ADAPTER 3-RELATED"/>
    <property type="match status" value="1"/>
</dbReference>
<evidence type="ECO:0000256" key="2">
    <source>
        <dbReference type="ARBA" id="ARBA00005330"/>
    </source>
</evidence>
<sequence length="305" mass="35667">MQKSGVRIVHRTLSRQKTEQKIVDIKDFSNVPIIRKADNSTQLPEYTSILSRNGETAVEEEVGMIIKNDLYPLQKDLEKLLCTNALRTRFFLGEYTQNEHRESHHDKKDHDQTSLKRKHPDEKAKFYNENICEEIPNIVELKNEEWDKFLAYIEPYCASINKDNAEYLDMLIQEFSNENDMKIPDQEEYYDNAWSKELFNDKQEIGKQSTEKSANIDFEKNGVRGVVKLKHCTGEKIDTSLHKKILQEFLEQGILTQEDINRNLSLPEIKTCQEELRTVNKYNLEVLIKLKVAVVNALSTQSRQN</sequence>
<dbReference type="Proteomes" id="UP000504635">
    <property type="component" value="Unplaced"/>
</dbReference>
<dbReference type="GO" id="GO:0005634">
    <property type="term" value="C:nucleus"/>
    <property type="evidence" value="ECO:0007669"/>
    <property type="project" value="UniProtKB-SubCell"/>
</dbReference>
<dbReference type="FunCoup" id="A0A6J2XZG1">
    <property type="interactions" value="1786"/>
</dbReference>
<dbReference type="PANTHER" id="PTHR13556:SF2">
    <property type="entry name" value="TRANSCRIPTIONAL ADAPTER 3"/>
    <property type="match status" value="1"/>
</dbReference>
<dbReference type="OrthoDB" id="1232at2759"/>
<name>A0A6J2XZG1_SITOR</name>